<dbReference type="EMBL" id="JANBTX010000111">
    <property type="protein sequence ID" value="KAJ2686374.1"/>
    <property type="molecule type" value="Genomic_DNA"/>
</dbReference>
<dbReference type="Proteomes" id="UP001151516">
    <property type="component" value="Unassembled WGS sequence"/>
</dbReference>
<feature type="region of interest" description="Disordered" evidence="1">
    <location>
        <begin position="279"/>
        <end position="367"/>
    </location>
</feature>
<keyword evidence="3" id="KW-1185">Reference proteome</keyword>
<sequence>MPAAGDISVSSTHRHSHPHNISHSHHHSRQLSGSSTPTAMPHHHTLASAQSHEYLHASQSPVPSLTNATLRSSSVSSSVNSLSPDAHQATTPRDLLPQFKSVVNSCHAAIDSVANIVDADEAEPKKRRRDEEEEVEPKKPCRDGEEEGEVQSGSAGDSAGSAPPPLPQPQQPESQEQLRTRHLVNGKRRPLTGSTDFIKLCGLGGLYDEFVRPYIVDGKVKRIFPDLASSEYLRGVKGAVLHCEGAPDLIALIKEPPKTQYNKLEPIPMASLRAAFSFGGGDKRAKRPSETTPAAGGDERTKKLKVKHESASEQPRPQQPKHQQSGPQLLGPQQSRHSNGGGNHHLHRSQHSTPASQPHASQPRAAR</sequence>
<proteinExistence type="predicted"/>
<gene>
    <name evidence="2" type="ORF">IWW39_003677</name>
</gene>
<feature type="compositionally biased region" description="Polar residues" evidence="1">
    <location>
        <begin position="312"/>
        <end position="322"/>
    </location>
</feature>
<accession>A0A9W8L422</accession>
<organism evidence="2 3">
    <name type="scientific">Coemansia spiralis</name>
    <dbReference type="NCBI Taxonomy" id="417178"/>
    <lineage>
        <taxon>Eukaryota</taxon>
        <taxon>Fungi</taxon>
        <taxon>Fungi incertae sedis</taxon>
        <taxon>Zoopagomycota</taxon>
        <taxon>Kickxellomycotina</taxon>
        <taxon>Kickxellomycetes</taxon>
        <taxon>Kickxellales</taxon>
        <taxon>Kickxellaceae</taxon>
        <taxon>Coemansia</taxon>
    </lineage>
</organism>
<reference evidence="2" key="1">
    <citation type="submission" date="2022-07" db="EMBL/GenBank/DDBJ databases">
        <title>Phylogenomic reconstructions and comparative analyses of Kickxellomycotina fungi.</title>
        <authorList>
            <person name="Reynolds N.K."/>
            <person name="Stajich J.E."/>
            <person name="Barry K."/>
            <person name="Grigoriev I.V."/>
            <person name="Crous P."/>
            <person name="Smith M.E."/>
        </authorList>
    </citation>
    <scope>NUCLEOTIDE SEQUENCE</scope>
    <source>
        <strain evidence="2">CBS 109367</strain>
    </source>
</reference>
<comment type="caution">
    <text evidence="2">The sequence shown here is derived from an EMBL/GenBank/DDBJ whole genome shotgun (WGS) entry which is preliminary data.</text>
</comment>
<evidence type="ECO:0000313" key="3">
    <source>
        <dbReference type="Proteomes" id="UP001151516"/>
    </source>
</evidence>
<feature type="compositionally biased region" description="Polar residues" evidence="1">
    <location>
        <begin position="351"/>
        <end position="360"/>
    </location>
</feature>
<feature type="region of interest" description="Disordered" evidence="1">
    <location>
        <begin position="1"/>
        <end position="43"/>
    </location>
</feature>
<feature type="compositionally biased region" description="Basic and acidic residues" evidence="1">
    <location>
        <begin position="297"/>
        <end position="311"/>
    </location>
</feature>
<feature type="region of interest" description="Disordered" evidence="1">
    <location>
        <begin position="121"/>
        <end position="178"/>
    </location>
</feature>
<dbReference type="AlphaFoldDB" id="A0A9W8L422"/>
<feature type="compositionally biased region" description="Low complexity" evidence="1">
    <location>
        <begin position="152"/>
        <end position="161"/>
    </location>
</feature>
<evidence type="ECO:0000256" key="1">
    <source>
        <dbReference type="SAM" id="MobiDB-lite"/>
    </source>
</evidence>
<evidence type="ECO:0000313" key="2">
    <source>
        <dbReference type="EMBL" id="KAJ2686374.1"/>
    </source>
</evidence>
<protein>
    <submittedName>
        <fullName evidence="2">Uncharacterized protein</fullName>
    </submittedName>
</protein>
<feature type="compositionally biased region" description="Low complexity" evidence="1">
    <location>
        <begin position="323"/>
        <end position="335"/>
    </location>
</feature>
<name>A0A9W8L422_9FUNG</name>
<dbReference type="OrthoDB" id="5592171at2759"/>
<feature type="compositionally biased region" description="Basic residues" evidence="1">
    <location>
        <begin position="12"/>
        <end position="29"/>
    </location>
</feature>